<feature type="domain" description="Membrane insertase YidC/Oxa/ALB C-terminal" evidence="14">
    <location>
        <begin position="396"/>
        <end position="574"/>
    </location>
</feature>
<dbReference type="GO" id="GO:0005886">
    <property type="term" value="C:plasma membrane"/>
    <property type="evidence" value="ECO:0007669"/>
    <property type="project" value="UniProtKB-SubCell"/>
</dbReference>
<evidence type="ECO:0000256" key="11">
    <source>
        <dbReference type="ARBA" id="ARBA00033245"/>
    </source>
</evidence>
<proteinExistence type="inferred from homology"/>
<name>A0A2W5V5N6_9BACT</name>
<evidence type="ECO:0000259" key="15">
    <source>
        <dbReference type="Pfam" id="PF14849"/>
    </source>
</evidence>
<comment type="function">
    <text evidence="13">Required for the insertion and/or proper folding and/or complex formation of integral membrane proteins into the membrane. Involved in integration of membrane proteins that insert both dependently and independently of the Sec translocase complex, as well as at least some lipoproteins. Aids folding of multispanning membrane proteins.</text>
</comment>
<keyword evidence="6 13" id="KW-0812">Transmembrane</keyword>
<dbReference type="InterPro" id="IPR047196">
    <property type="entry name" value="YidC_ALB_C"/>
</dbReference>
<evidence type="ECO:0000313" key="17">
    <source>
        <dbReference type="Proteomes" id="UP000249061"/>
    </source>
</evidence>
<evidence type="ECO:0000256" key="1">
    <source>
        <dbReference type="ARBA" id="ARBA00004429"/>
    </source>
</evidence>
<evidence type="ECO:0000256" key="6">
    <source>
        <dbReference type="ARBA" id="ARBA00022692"/>
    </source>
</evidence>
<organism evidence="16 17">
    <name type="scientific">Archangium gephyra</name>
    <dbReference type="NCBI Taxonomy" id="48"/>
    <lineage>
        <taxon>Bacteria</taxon>
        <taxon>Pseudomonadati</taxon>
        <taxon>Myxococcota</taxon>
        <taxon>Myxococcia</taxon>
        <taxon>Myxococcales</taxon>
        <taxon>Cystobacterineae</taxon>
        <taxon>Archangiaceae</taxon>
        <taxon>Archangium</taxon>
    </lineage>
</organism>
<evidence type="ECO:0000256" key="7">
    <source>
        <dbReference type="ARBA" id="ARBA00022927"/>
    </source>
</evidence>
<dbReference type="PRINTS" id="PR00701">
    <property type="entry name" value="60KDINNERMP"/>
</dbReference>
<evidence type="ECO:0000256" key="2">
    <source>
        <dbReference type="ARBA" id="ARBA00010527"/>
    </source>
</evidence>
<sequence>MDQQKRLLLAIALSFGLTLVWTNFIWKPQAEAELAAMDAGVEFVVDGGTAVAAAPPPAVLEDGGVAEIAPSEPPPAEAALREIKIDRPTTRMVFTTEGAGLVSAELTGEREREEKHLTIAEGWQKLFGKKFEPAPHMNLARPVLGTSPNLGLSITGANPVTRLARYEVVEETPEKVVFKTRQGVWEVTRTFTWNQKPPHDTDPTPYVSELGVTVKNVSGSAQQGELGVHTVRSIDVGAEEAPSMFGGIGNQASVLCRHDDDVLRKTPPSKGWFSSGEPEWAEEKQGALSFVGIDQQYFLTVLWPKDAAVTGRCVVTAKPNQREAAMFMPLTLQPGESMTRTFNVFMGPKDLSMLQNLDASGFDARLEKTVDFGLWAFICKILIFFLRFFQNLVGNWGVAIILLTVMVKVLLLPLTHKAMVSAEAMKKLQPKMEEIRKKHPDDREKQNLEMMKLYQEAKMNPLGGCLPMLVQLPIWAALFTTLRTSYELYGEPFFGVWSNLTTKDPTYILPLLLGVTMIVTQRLQPQMMDKQQALLMTWVMPVFFTAIMMNYPAGLALYIFTNNLLSIVQQFALRRYLASKEAGPAVPGAAK</sequence>
<keyword evidence="9 13" id="KW-0472">Membrane</keyword>
<evidence type="ECO:0000256" key="8">
    <source>
        <dbReference type="ARBA" id="ARBA00022989"/>
    </source>
</evidence>
<dbReference type="GO" id="GO:0015031">
    <property type="term" value="P:protein transport"/>
    <property type="evidence" value="ECO:0007669"/>
    <property type="project" value="UniProtKB-KW"/>
</dbReference>
<evidence type="ECO:0000313" key="16">
    <source>
        <dbReference type="EMBL" id="PZR11104.1"/>
    </source>
</evidence>
<dbReference type="CDD" id="cd20070">
    <property type="entry name" value="5TM_YidC_Alb3"/>
    <property type="match status" value="1"/>
</dbReference>
<comment type="subunit">
    <text evidence="13">Interacts with the Sec translocase complex via SecD. Specifically interacts with transmembrane segments of nascent integral membrane proteins during membrane integration.</text>
</comment>
<dbReference type="NCBIfam" id="TIGR03592">
    <property type="entry name" value="yidC_oxa1_cterm"/>
    <property type="match status" value="1"/>
</dbReference>
<dbReference type="Pfam" id="PF14849">
    <property type="entry name" value="YidC_periplas"/>
    <property type="match status" value="1"/>
</dbReference>
<comment type="similarity">
    <text evidence="2 13">Belongs to the OXA1/ALB3/YidC family. Type 1 subfamily.</text>
</comment>
<dbReference type="AlphaFoldDB" id="A0A2W5V5N6"/>
<feature type="transmembrane region" description="Helical" evidence="13">
    <location>
        <begin position="396"/>
        <end position="415"/>
    </location>
</feature>
<evidence type="ECO:0000256" key="5">
    <source>
        <dbReference type="ARBA" id="ARBA00022475"/>
    </source>
</evidence>
<dbReference type="HAMAP" id="MF_01810">
    <property type="entry name" value="YidC_type1"/>
    <property type="match status" value="1"/>
</dbReference>
<evidence type="ECO:0000256" key="3">
    <source>
        <dbReference type="ARBA" id="ARBA00015325"/>
    </source>
</evidence>
<comment type="subcellular location">
    <subcellularLocation>
        <location evidence="1">Cell inner membrane</location>
        <topology evidence="1">Multi-pass membrane protein</topology>
    </subcellularLocation>
    <subcellularLocation>
        <location evidence="13">Cell membrane</location>
        <topology evidence="13">Multi-pass membrane protein</topology>
    </subcellularLocation>
</comment>
<dbReference type="Proteomes" id="UP000249061">
    <property type="component" value="Unassembled WGS sequence"/>
</dbReference>
<dbReference type="InterPro" id="IPR019998">
    <property type="entry name" value="Membr_insert_YidC"/>
</dbReference>
<dbReference type="InterPro" id="IPR028055">
    <property type="entry name" value="YidC/Oxa/ALB_C"/>
</dbReference>
<keyword evidence="8 13" id="KW-1133">Transmembrane helix</keyword>
<dbReference type="GO" id="GO:0032977">
    <property type="term" value="F:membrane insertase activity"/>
    <property type="evidence" value="ECO:0007669"/>
    <property type="project" value="InterPro"/>
</dbReference>
<dbReference type="EMBL" id="QFQP01000015">
    <property type="protein sequence ID" value="PZR11104.1"/>
    <property type="molecule type" value="Genomic_DNA"/>
</dbReference>
<keyword evidence="7 13" id="KW-0653">Protein transport</keyword>
<keyword evidence="4 13" id="KW-0813">Transport</keyword>
<dbReference type="Gene3D" id="2.70.98.90">
    <property type="match status" value="1"/>
</dbReference>
<dbReference type="GO" id="GO:0051205">
    <property type="term" value="P:protein insertion into membrane"/>
    <property type="evidence" value="ECO:0007669"/>
    <property type="project" value="TreeGrafter"/>
</dbReference>
<feature type="transmembrane region" description="Helical" evidence="13">
    <location>
        <begin position="535"/>
        <end position="560"/>
    </location>
</feature>
<accession>A0A2W5V5N6</accession>
<evidence type="ECO:0000256" key="10">
    <source>
        <dbReference type="ARBA" id="ARBA00023186"/>
    </source>
</evidence>
<feature type="domain" description="Membrane insertase YidC N-terminal" evidence="15">
    <location>
        <begin position="282"/>
        <end position="383"/>
    </location>
</feature>
<comment type="caution">
    <text evidence="16">The sequence shown here is derived from an EMBL/GenBank/DDBJ whole genome shotgun (WGS) entry which is preliminary data.</text>
</comment>
<evidence type="ECO:0000256" key="12">
    <source>
        <dbReference type="ARBA" id="ARBA00033342"/>
    </source>
</evidence>
<dbReference type="PANTHER" id="PTHR12428:SF65">
    <property type="entry name" value="CYTOCHROME C OXIDASE ASSEMBLY PROTEIN COX18, MITOCHONDRIAL"/>
    <property type="match status" value="1"/>
</dbReference>
<dbReference type="NCBIfam" id="TIGR03593">
    <property type="entry name" value="yidC_nterm"/>
    <property type="match status" value="1"/>
</dbReference>
<dbReference type="PANTHER" id="PTHR12428">
    <property type="entry name" value="OXA1"/>
    <property type="match status" value="1"/>
</dbReference>
<dbReference type="Pfam" id="PF02096">
    <property type="entry name" value="60KD_IMP"/>
    <property type="match status" value="1"/>
</dbReference>
<dbReference type="InterPro" id="IPR001708">
    <property type="entry name" value="YidC/ALB3/OXA1/COX18"/>
</dbReference>
<gene>
    <name evidence="13" type="primary">yidC</name>
    <name evidence="16" type="ORF">DI536_18375</name>
</gene>
<protein>
    <recommendedName>
        <fullName evidence="3 13">Membrane protein insertase YidC</fullName>
    </recommendedName>
    <alternativeName>
        <fullName evidence="12 13">Foldase YidC</fullName>
    </alternativeName>
    <alternativeName>
        <fullName evidence="11 13">Membrane integrase YidC</fullName>
    </alternativeName>
    <alternativeName>
        <fullName evidence="13">Membrane protein YidC</fullName>
    </alternativeName>
</protein>
<evidence type="ECO:0000256" key="13">
    <source>
        <dbReference type="HAMAP-Rule" id="MF_01810"/>
    </source>
</evidence>
<dbReference type="PRINTS" id="PR01900">
    <property type="entry name" value="YIDCPROTEIN"/>
</dbReference>
<reference evidence="16 17" key="1">
    <citation type="submission" date="2017-08" db="EMBL/GenBank/DDBJ databases">
        <title>Infants hospitalized years apart are colonized by the same room-sourced microbial strains.</title>
        <authorList>
            <person name="Brooks B."/>
            <person name="Olm M.R."/>
            <person name="Firek B.A."/>
            <person name="Baker R."/>
            <person name="Thomas B.C."/>
            <person name="Morowitz M.J."/>
            <person name="Banfield J.F."/>
        </authorList>
    </citation>
    <scope>NUCLEOTIDE SEQUENCE [LARGE SCALE GENOMIC DNA]</scope>
    <source>
        <strain evidence="16">S2_003_000_R2_14</strain>
    </source>
</reference>
<evidence type="ECO:0000256" key="4">
    <source>
        <dbReference type="ARBA" id="ARBA00022448"/>
    </source>
</evidence>
<dbReference type="InterPro" id="IPR038221">
    <property type="entry name" value="YidC_periplasmic_sf"/>
</dbReference>
<keyword evidence="5 13" id="KW-1003">Cell membrane</keyword>
<feature type="transmembrane region" description="Helical" evidence="13">
    <location>
        <begin position="461"/>
        <end position="486"/>
    </location>
</feature>
<evidence type="ECO:0000256" key="9">
    <source>
        <dbReference type="ARBA" id="ARBA00023136"/>
    </source>
</evidence>
<dbReference type="InterPro" id="IPR028053">
    <property type="entry name" value="Membr_insert_YidC_N"/>
</dbReference>
<evidence type="ECO:0000259" key="14">
    <source>
        <dbReference type="Pfam" id="PF02096"/>
    </source>
</evidence>
<feature type="transmembrane region" description="Helical" evidence="13">
    <location>
        <begin position="6"/>
        <end position="26"/>
    </location>
</feature>
<dbReference type="CDD" id="cd19961">
    <property type="entry name" value="EcYidC-like_peri"/>
    <property type="match status" value="1"/>
</dbReference>
<keyword evidence="10 13" id="KW-0143">Chaperone</keyword>